<accession>A0A7J5DVF1</accession>
<dbReference type="AlphaFoldDB" id="A0A7J5DVF1"/>
<sequence length="203" mass="21258">MPRSRSHEDSTAPDLSPTFSSPPEAPDLPTPEPGPSEDLPTSPLFGPSSDPIPSQPLPSYDSLSDPRSEPDDDSGSLPPSIGSTPKARARALLPTFRRGLRTIGSTANQLLTVEGSAEHAYDLYVPDDEDVEAIAVPLAGLASRRVPAEAANPDVTDLIGLAMGIIGYAVKQLRKRALIHATYPGGIEHEPEAADADPASPDA</sequence>
<name>A0A7J5DVF1_NOCSI</name>
<evidence type="ECO:0000313" key="3">
    <source>
        <dbReference type="Proteomes" id="UP000449906"/>
    </source>
</evidence>
<dbReference type="EMBL" id="WBVM01000002">
    <property type="protein sequence ID" value="KAB2809308.1"/>
    <property type="molecule type" value="Genomic_DNA"/>
</dbReference>
<proteinExistence type="predicted"/>
<evidence type="ECO:0000256" key="1">
    <source>
        <dbReference type="SAM" id="MobiDB-lite"/>
    </source>
</evidence>
<dbReference type="RefSeq" id="WP_151581512.1">
    <property type="nucleotide sequence ID" value="NZ_WBVM01000002.1"/>
</dbReference>
<reference evidence="2 3" key="1">
    <citation type="submission" date="2019-09" db="EMBL/GenBank/DDBJ databases">
        <title>Pimelobacter sp. isolated from Paulinella.</title>
        <authorList>
            <person name="Jeong S.E."/>
        </authorList>
    </citation>
    <scope>NUCLEOTIDE SEQUENCE [LARGE SCALE GENOMIC DNA]</scope>
    <source>
        <strain evidence="2 3">Pch-N</strain>
    </source>
</reference>
<dbReference type="Proteomes" id="UP000449906">
    <property type="component" value="Unassembled WGS sequence"/>
</dbReference>
<feature type="region of interest" description="Disordered" evidence="1">
    <location>
        <begin position="1"/>
        <end position="87"/>
    </location>
</feature>
<gene>
    <name evidence="2" type="ORF">F9L07_19910</name>
</gene>
<evidence type="ECO:0000313" key="2">
    <source>
        <dbReference type="EMBL" id="KAB2809308.1"/>
    </source>
</evidence>
<feature type="compositionally biased region" description="Basic and acidic residues" evidence="1">
    <location>
        <begin position="1"/>
        <end position="10"/>
    </location>
</feature>
<feature type="compositionally biased region" description="Pro residues" evidence="1">
    <location>
        <begin position="23"/>
        <end position="34"/>
    </location>
</feature>
<comment type="caution">
    <text evidence="2">The sequence shown here is derived from an EMBL/GenBank/DDBJ whole genome shotgun (WGS) entry which is preliminary data.</text>
</comment>
<organism evidence="2 3">
    <name type="scientific">Nocardioides simplex</name>
    <name type="common">Arthrobacter simplex</name>
    <dbReference type="NCBI Taxonomy" id="2045"/>
    <lineage>
        <taxon>Bacteria</taxon>
        <taxon>Bacillati</taxon>
        <taxon>Actinomycetota</taxon>
        <taxon>Actinomycetes</taxon>
        <taxon>Propionibacteriales</taxon>
        <taxon>Nocardioidaceae</taxon>
        <taxon>Pimelobacter</taxon>
    </lineage>
</organism>
<protein>
    <submittedName>
        <fullName evidence="2">Uncharacterized protein</fullName>
    </submittedName>
</protein>